<accession>A0ACA9NX50</accession>
<evidence type="ECO:0000313" key="1">
    <source>
        <dbReference type="EMBL" id="CAG8679796.1"/>
    </source>
</evidence>
<organism evidence="1 2">
    <name type="scientific">Acaulospora colombiana</name>
    <dbReference type="NCBI Taxonomy" id="27376"/>
    <lineage>
        <taxon>Eukaryota</taxon>
        <taxon>Fungi</taxon>
        <taxon>Fungi incertae sedis</taxon>
        <taxon>Mucoromycota</taxon>
        <taxon>Glomeromycotina</taxon>
        <taxon>Glomeromycetes</taxon>
        <taxon>Diversisporales</taxon>
        <taxon>Acaulosporaceae</taxon>
        <taxon>Acaulospora</taxon>
    </lineage>
</organism>
<name>A0ACA9NX50_9GLOM</name>
<reference evidence="1" key="1">
    <citation type="submission" date="2021-06" db="EMBL/GenBank/DDBJ databases">
        <authorList>
            <person name="Kallberg Y."/>
            <person name="Tangrot J."/>
            <person name="Rosling A."/>
        </authorList>
    </citation>
    <scope>NUCLEOTIDE SEQUENCE</scope>
    <source>
        <strain evidence="1">CL356</strain>
    </source>
</reference>
<comment type="caution">
    <text evidence="1">The sequence shown here is derived from an EMBL/GenBank/DDBJ whole genome shotgun (WGS) entry which is preliminary data.</text>
</comment>
<proteinExistence type="predicted"/>
<gene>
    <name evidence="1" type="ORF">ACOLOM_LOCUS9286</name>
</gene>
<dbReference type="Proteomes" id="UP000789525">
    <property type="component" value="Unassembled WGS sequence"/>
</dbReference>
<evidence type="ECO:0000313" key="2">
    <source>
        <dbReference type="Proteomes" id="UP000789525"/>
    </source>
</evidence>
<keyword evidence="2" id="KW-1185">Reference proteome</keyword>
<sequence length="97" mass="10529">MGMADAAQLLPYLAGSKSVVAYQYPVKTTAFAHLFVGPTIGSLAVILLVGFAAAFFVPRLPLGIPRRDFSVFTWLAAFEGDGMIHQAVKQNIERNME</sequence>
<dbReference type="EMBL" id="CAJVPT010026544">
    <property type="protein sequence ID" value="CAG8679796.1"/>
    <property type="molecule type" value="Genomic_DNA"/>
</dbReference>
<protein>
    <submittedName>
        <fullName evidence="1">6405_t:CDS:1</fullName>
    </submittedName>
</protein>